<dbReference type="KEGG" id="ssyr:SSYRP_v1c06990"/>
<sequence length="370" mass="42228">MKHLLNIFSVLTLATTSVSATLSKDFRDGEQQLSSRASTVDLSTIELQTGDINLFKIKDKFDDEKLVTRTILMGLLPYNKGNDTELKSIIASVNRNFDNWIVDLPELPVIEQVVTDASMTLLYVGSDYEFENYLTIDNLLLSNHSLTEKQDLKTVIQKTSFDNLKTISEAIIIDEIIKQNTEYGVTKADFKILEMSYSYTLVTATEESNYKGNVIITYDNIFTGLGEMESKVVRSDSYATPQKDKDEKTVTVDVNLGREVFLKKYSKMSYLVTGHNWDSAGETWYLDSSKGQNVVYKDLSLISNDNNQLFNRQYHNVNQTKTWAELQTKWADNYQLEIKLFVNTWASASAINGYWARVEAQVKISDIHFF</sequence>
<name>R4UED4_9MOLU</name>
<organism evidence="1 2">
    <name type="scientific">Spiroplasma syrphidicola EA-1</name>
    <dbReference type="NCBI Taxonomy" id="1276229"/>
    <lineage>
        <taxon>Bacteria</taxon>
        <taxon>Bacillati</taxon>
        <taxon>Mycoplasmatota</taxon>
        <taxon>Mollicutes</taxon>
        <taxon>Entomoplasmatales</taxon>
        <taxon>Spiroplasmataceae</taxon>
        <taxon>Spiroplasma</taxon>
    </lineage>
</organism>
<gene>
    <name evidence="1" type="ORF">SSYRP_v1c06990</name>
</gene>
<dbReference type="AlphaFoldDB" id="R4UED4"/>
<keyword evidence="2" id="KW-1185">Reference proteome</keyword>
<accession>R4UED4</accession>
<evidence type="ECO:0000313" key="2">
    <source>
        <dbReference type="Proteomes" id="UP000013963"/>
    </source>
</evidence>
<dbReference type="PATRIC" id="fig|1276229.3.peg.694"/>
<dbReference type="EMBL" id="CP005078">
    <property type="protein sequence ID" value="AGM26289.1"/>
    <property type="molecule type" value="Genomic_DNA"/>
</dbReference>
<reference evidence="1 2" key="1">
    <citation type="journal article" date="2013" name="Genome Biol. Evol.">
        <title>Complete genomes of two dipteran-associated spiroplasmas provided insights into the origin, dynamics, and impacts of viral invasion in spiroplasma.</title>
        <authorList>
            <person name="Ku C."/>
            <person name="Lo W.S."/>
            <person name="Chen L.L."/>
            <person name="Kuo C.H."/>
        </authorList>
    </citation>
    <scope>NUCLEOTIDE SEQUENCE [LARGE SCALE GENOMIC DNA]</scope>
    <source>
        <strain evidence="1">EA-1</strain>
    </source>
</reference>
<evidence type="ECO:0008006" key="3">
    <source>
        <dbReference type="Google" id="ProtNLM"/>
    </source>
</evidence>
<evidence type="ECO:0000313" key="1">
    <source>
        <dbReference type="EMBL" id="AGM26289.1"/>
    </source>
</evidence>
<dbReference type="OrthoDB" id="388168at2"/>
<proteinExistence type="predicted"/>
<dbReference type="Proteomes" id="UP000013963">
    <property type="component" value="Chromosome"/>
</dbReference>
<dbReference type="RefSeq" id="WP_016340932.1">
    <property type="nucleotide sequence ID" value="NC_021284.1"/>
</dbReference>
<dbReference type="HOGENOM" id="CLU_745781_0_0_14"/>
<protein>
    <recommendedName>
        <fullName evidence="3">Chitinase</fullName>
    </recommendedName>
</protein>